<dbReference type="InterPro" id="IPR037522">
    <property type="entry name" value="HD_GYP_dom"/>
</dbReference>
<reference evidence="2" key="1">
    <citation type="journal article" date="2014" name="Front. Microbiol.">
        <title>High frequency of phylogenetically diverse reductive dehalogenase-homologous genes in deep subseafloor sedimentary metagenomes.</title>
        <authorList>
            <person name="Kawai M."/>
            <person name="Futagami T."/>
            <person name="Toyoda A."/>
            <person name="Takaki Y."/>
            <person name="Nishi S."/>
            <person name="Hori S."/>
            <person name="Arai W."/>
            <person name="Tsubouchi T."/>
            <person name="Morono Y."/>
            <person name="Uchiyama I."/>
            <person name="Ito T."/>
            <person name="Fujiyama A."/>
            <person name="Inagaki F."/>
            <person name="Takami H."/>
        </authorList>
    </citation>
    <scope>NUCLEOTIDE SEQUENCE</scope>
    <source>
        <strain evidence="2">Expedition CK06-06</strain>
    </source>
</reference>
<dbReference type="InterPro" id="IPR003607">
    <property type="entry name" value="HD/PDEase_dom"/>
</dbReference>
<dbReference type="CDD" id="cd00077">
    <property type="entry name" value="HDc"/>
    <property type="match status" value="1"/>
</dbReference>
<dbReference type="PANTHER" id="PTHR45228:SF4">
    <property type="entry name" value="LIPOPROTEIN"/>
    <property type="match status" value="1"/>
</dbReference>
<feature type="non-terminal residue" evidence="2">
    <location>
        <position position="1"/>
    </location>
</feature>
<sequence length="187" mass="20897">NKDMERTYIETISALALAVEAKDSYSRGHAKRVSAHVVTLAKEFSLDKETISILQDAALLHDIGKIGIKDEILLKTSSLTAEEKSQMHRHAIIGENILKPIHSLAKVAYLVRHHQEQENGKGYPDGLTGEEMPLALKILIVADAYDAMTSDRPYRKAMTKRETKKELLKYSGIYFNPKVVQVSLALV</sequence>
<dbReference type="InterPro" id="IPR052020">
    <property type="entry name" value="Cyclic_di-GMP/3'3'-cGAMP_PDE"/>
</dbReference>
<comment type="caution">
    <text evidence="2">The sequence shown here is derived from an EMBL/GenBank/DDBJ whole genome shotgun (WGS) entry which is preliminary data.</text>
</comment>
<evidence type="ECO:0000259" key="1">
    <source>
        <dbReference type="PROSITE" id="PS51832"/>
    </source>
</evidence>
<gene>
    <name evidence="2" type="ORF">S06H3_59407</name>
</gene>
<dbReference type="EMBL" id="BARV01038593">
    <property type="protein sequence ID" value="GAI49049.1"/>
    <property type="molecule type" value="Genomic_DNA"/>
</dbReference>
<name>X1R0I2_9ZZZZ</name>
<accession>X1R0I2</accession>
<dbReference type="AlphaFoldDB" id="X1R0I2"/>
<protein>
    <recommendedName>
        <fullName evidence="1">HD-GYP domain-containing protein</fullName>
    </recommendedName>
</protein>
<dbReference type="Pfam" id="PF13487">
    <property type="entry name" value="HD_5"/>
    <property type="match status" value="1"/>
</dbReference>
<evidence type="ECO:0000313" key="2">
    <source>
        <dbReference type="EMBL" id="GAI49049.1"/>
    </source>
</evidence>
<dbReference type="SMART" id="SM00471">
    <property type="entry name" value="HDc"/>
    <property type="match status" value="1"/>
</dbReference>
<feature type="domain" description="HD-GYP" evidence="1">
    <location>
        <begin position="4"/>
        <end position="187"/>
    </location>
</feature>
<organism evidence="2">
    <name type="scientific">marine sediment metagenome</name>
    <dbReference type="NCBI Taxonomy" id="412755"/>
    <lineage>
        <taxon>unclassified sequences</taxon>
        <taxon>metagenomes</taxon>
        <taxon>ecological metagenomes</taxon>
    </lineage>
</organism>
<proteinExistence type="predicted"/>
<dbReference type="PANTHER" id="PTHR45228">
    <property type="entry name" value="CYCLIC DI-GMP PHOSPHODIESTERASE TM_0186-RELATED"/>
    <property type="match status" value="1"/>
</dbReference>
<dbReference type="Gene3D" id="1.10.3210.10">
    <property type="entry name" value="Hypothetical protein af1432"/>
    <property type="match status" value="1"/>
</dbReference>
<dbReference type="SUPFAM" id="SSF109604">
    <property type="entry name" value="HD-domain/PDEase-like"/>
    <property type="match status" value="1"/>
</dbReference>
<dbReference type="PROSITE" id="PS51832">
    <property type="entry name" value="HD_GYP"/>
    <property type="match status" value="1"/>
</dbReference>